<keyword evidence="2" id="KW-0813">Transport</keyword>
<sequence>MPSLPLSSALAILSFIVICITGMLPMQKTNKSFRTSPSIPNERYPNPEDTASLWQWCLWTFVNPIITLGSHRTINEDDVWKLSPYFQQKILFEKQLQYRKQYPEKSLLWFLITSNSLDLILVVILKLWVVVVGFVPPYALNRILAIIGDSTVQDTSAAYLYTLLTFVAHISFAQADLFQNYHSRRCYERARGQLFCAIHYKALNRLDLSGQSLDTDEDAPADLGKVVNIMQGDAYAVSHRFWEFANLFGAPVRLVLALIFLYQILGWSAFVGAAVLLVACGLSYPLAQWNIKITRTQWRLKDARMNAINELFQNIRFLKYYGWETRWAINIEKKREAELAWRVKENIVDTIISFMWTWVPSAVALVAFVSYTVIARQPLTVSKAFTSLALFAQLQEPMRSLPDQIFALLHAYVSMQRIQKYMQEEEVESWVSSLKRTVHSDKDKVGFEDAVVGWHAKSDVADGSPEFQLNLTVEFPKGLTLVSGGTGSGKTALLRALLGEMRLVTGSIHLQKSNHAVAYCAQHPFLEHATIRENIVFGSPRGFDQERYDAVLAACALLQDLRIFEAGDKTEIGDRGVTLSGGQKARVALARAFYSEAQTLLLDDPLAAVDIHTAQHIYENALCGDLATGRTIILVTHHVDLCLPRASYLVEMERGRISRQGWVAEMRRTGDLQAFVTNQERDPEKSEDTQLETEDPQHNVAEHEVDGRITKAESRAEGRVSLSTYLLYIRAAGWPAWILSFILVLLIRGMAFGEQFFLAKWGEAYEQMVTGIRYLRMTVLVSQAGVNLPSPNKDVSPWLLLYLIISLSSALMLLLYIALGYYASLRASRTLFMRMLTRLTRAPVSFFDTTPLGRVLNRFTTDIGTIDGAIQGSARAALSGAVNFLVSFGVIIALLPLFSPAALFIASLYVYYAPGFIKTSRDLRRLESLSLSPAFSGFDELLRGLSHIRAFAMEFRYQEEFYKKVDKFQNFDHVYWQVSGWLRFRYDWLGSIIVFATTFFALWAALPDSLAALVIVQAGIFAEASRQLVKQVLSSVGAQVELDFNAVERVAEYLHVEQEREAHGSDPPAYWPSSSGEISVEGLTVSYSPEASPALKDINFRLRGGEKVALVGRTGSGKSTLALSFLRIVEAAKGSITMDGIDISKISLERLRNSVTLVSQDVSMFSGSVRDNLDPLAEVSDHDCWEILKRCHLVTSNSNQQGPIQNLETQISAQGSLSAGERQLLALARAVLRRSRIIILDEATSHMSHELDEQIQTIIQEDLREATIIAIAHRLKSTLHYDRVMVLQEGQIMEFDDPQILLKNPERPPRACRPGTDLEMFSGRPERARTMCLANIAQDLIRSIEHVYNYKGAKTKTTNARQGGTRSENNASWRRQQKMSLDDD</sequence>
<dbReference type="STRING" id="1314777.A0A164NZH4"/>
<name>A0A164NZH4_9AGAM</name>
<gene>
    <name evidence="13" type="ORF">SISNIDRAFT_476073</name>
</gene>
<feature type="domain" description="ABC transmembrane type-1" evidence="12">
    <location>
        <begin position="120"/>
        <end position="405"/>
    </location>
</feature>
<dbReference type="InterPro" id="IPR003593">
    <property type="entry name" value="AAA+_ATPase"/>
</dbReference>
<comment type="subcellular location">
    <subcellularLocation>
        <location evidence="1">Membrane</location>
        <topology evidence="1">Multi-pass membrane protein</topology>
    </subcellularLocation>
</comment>
<dbReference type="SUPFAM" id="SSF52540">
    <property type="entry name" value="P-loop containing nucleoside triphosphate hydrolases"/>
    <property type="match status" value="2"/>
</dbReference>
<evidence type="ECO:0000256" key="10">
    <source>
        <dbReference type="SAM" id="Phobius"/>
    </source>
</evidence>
<dbReference type="Pfam" id="PF00664">
    <property type="entry name" value="ABC_membrane"/>
    <property type="match status" value="2"/>
</dbReference>
<evidence type="ECO:0000259" key="12">
    <source>
        <dbReference type="PROSITE" id="PS50929"/>
    </source>
</evidence>
<dbReference type="GO" id="GO:0140359">
    <property type="term" value="F:ABC-type transporter activity"/>
    <property type="evidence" value="ECO:0007669"/>
    <property type="project" value="InterPro"/>
</dbReference>
<evidence type="ECO:0000256" key="5">
    <source>
        <dbReference type="ARBA" id="ARBA00022741"/>
    </source>
</evidence>
<dbReference type="GO" id="GO:0005524">
    <property type="term" value="F:ATP binding"/>
    <property type="evidence" value="ECO:0007669"/>
    <property type="project" value="UniProtKB-KW"/>
</dbReference>
<dbReference type="SUPFAM" id="SSF90123">
    <property type="entry name" value="ABC transporter transmembrane region"/>
    <property type="match status" value="2"/>
</dbReference>
<dbReference type="CDD" id="cd03244">
    <property type="entry name" value="ABCC_MRP_domain2"/>
    <property type="match status" value="1"/>
</dbReference>
<accession>A0A164NZH4</accession>
<dbReference type="SMART" id="SM00382">
    <property type="entry name" value="AAA"/>
    <property type="match status" value="2"/>
</dbReference>
<evidence type="ECO:0000256" key="2">
    <source>
        <dbReference type="ARBA" id="ARBA00022448"/>
    </source>
</evidence>
<feature type="transmembrane region" description="Helical" evidence="10">
    <location>
        <begin position="244"/>
        <end position="264"/>
    </location>
</feature>
<dbReference type="FunFam" id="3.40.50.300:FF:000630">
    <property type="entry name" value="ATP-binding cassette (ABC) transporter, putative"/>
    <property type="match status" value="1"/>
</dbReference>
<feature type="transmembrane region" description="Helical" evidence="10">
    <location>
        <begin position="351"/>
        <end position="374"/>
    </location>
</feature>
<keyword evidence="13" id="KW-0378">Hydrolase</keyword>
<evidence type="ECO:0000256" key="7">
    <source>
        <dbReference type="ARBA" id="ARBA00022989"/>
    </source>
</evidence>
<keyword evidence="14" id="KW-1185">Reference proteome</keyword>
<dbReference type="GO" id="GO:0016887">
    <property type="term" value="F:ATP hydrolysis activity"/>
    <property type="evidence" value="ECO:0007669"/>
    <property type="project" value="InterPro"/>
</dbReference>
<evidence type="ECO:0000313" key="14">
    <source>
        <dbReference type="Proteomes" id="UP000076722"/>
    </source>
</evidence>
<dbReference type="Gene3D" id="3.40.50.300">
    <property type="entry name" value="P-loop containing nucleotide triphosphate hydrolases"/>
    <property type="match status" value="2"/>
</dbReference>
<dbReference type="EMBL" id="KV419439">
    <property type="protein sequence ID" value="KZS88201.1"/>
    <property type="molecule type" value="Genomic_DNA"/>
</dbReference>
<feature type="transmembrane region" description="Helical" evidence="10">
    <location>
        <begin position="799"/>
        <end position="823"/>
    </location>
</feature>
<dbReference type="FunFam" id="1.20.1560.10:FF:000013">
    <property type="entry name" value="ABC transporter C family member 2"/>
    <property type="match status" value="1"/>
</dbReference>
<dbReference type="InterPro" id="IPR050173">
    <property type="entry name" value="ABC_transporter_C-like"/>
</dbReference>
<evidence type="ECO:0000256" key="3">
    <source>
        <dbReference type="ARBA" id="ARBA00022692"/>
    </source>
</evidence>
<dbReference type="CDD" id="cd18604">
    <property type="entry name" value="ABC_6TM_VMR1_D2_like"/>
    <property type="match status" value="1"/>
</dbReference>
<proteinExistence type="predicted"/>
<organism evidence="13 14">
    <name type="scientific">Sistotremastrum niveocremeum HHB9708</name>
    <dbReference type="NCBI Taxonomy" id="1314777"/>
    <lineage>
        <taxon>Eukaryota</taxon>
        <taxon>Fungi</taxon>
        <taxon>Dikarya</taxon>
        <taxon>Basidiomycota</taxon>
        <taxon>Agaricomycotina</taxon>
        <taxon>Agaricomycetes</taxon>
        <taxon>Sistotremastrales</taxon>
        <taxon>Sistotremastraceae</taxon>
        <taxon>Sertulicium</taxon>
        <taxon>Sertulicium niveocremeum</taxon>
    </lineage>
</organism>
<dbReference type="PANTHER" id="PTHR24223:SF415">
    <property type="entry name" value="FI20190P1"/>
    <property type="match status" value="1"/>
</dbReference>
<evidence type="ECO:0000256" key="8">
    <source>
        <dbReference type="ARBA" id="ARBA00023136"/>
    </source>
</evidence>
<dbReference type="InterPro" id="IPR017871">
    <property type="entry name" value="ABC_transporter-like_CS"/>
</dbReference>
<feature type="compositionally biased region" description="Polar residues" evidence="9">
    <location>
        <begin position="1355"/>
        <end position="1374"/>
    </location>
</feature>
<feature type="transmembrane region" description="Helical" evidence="10">
    <location>
        <begin position="156"/>
        <end position="175"/>
    </location>
</feature>
<feature type="transmembrane region" description="Helical" evidence="10">
    <location>
        <begin position="270"/>
        <end position="291"/>
    </location>
</feature>
<feature type="transmembrane region" description="Helical" evidence="10">
    <location>
        <begin position="107"/>
        <end position="136"/>
    </location>
</feature>
<feature type="transmembrane region" description="Helical" evidence="10">
    <location>
        <begin position="986"/>
        <end position="1006"/>
    </location>
</feature>
<evidence type="ECO:0000256" key="6">
    <source>
        <dbReference type="ARBA" id="ARBA00022840"/>
    </source>
</evidence>
<dbReference type="Pfam" id="PF00005">
    <property type="entry name" value="ABC_tran"/>
    <property type="match status" value="2"/>
</dbReference>
<dbReference type="InterPro" id="IPR036640">
    <property type="entry name" value="ABC1_TM_sf"/>
</dbReference>
<dbReference type="PROSITE" id="PS50929">
    <property type="entry name" value="ABC_TM1F"/>
    <property type="match status" value="2"/>
</dbReference>
<dbReference type="PROSITE" id="PS50893">
    <property type="entry name" value="ABC_TRANSPORTER_2"/>
    <property type="match status" value="2"/>
</dbReference>
<keyword evidence="4" id="KW-0677">Repeat</keyword>
<keyword evidence="6" id="KW-0067">ATP-binding</keyword>
<keyword evidence="7 10" id="KW-1133">Transmembrane helix</keyword>
<dbReference type="CDD" id="cd18596">
    <property type="entry name" value="ABC_6TM_VMR1_D1_like"/>
    <property type="match status" value="1"/>
</dbReference>
<feature type="domain" description="ABC transporter" evidence="11">
    <location>
        <begin position="445"/>
        <end position="679"/>
    </location>
</feature>
<evidence type="ECO:0000256" key="1">
    <source>
        <dbReference type="ARBA" id="ARBA00004141"/>
    </source>
</evidence>
<protein>
    <submittedName>
        <fullName evidence="13">p-loop containing nucleoside triphosphate hydrolase protein</fullName>
    </submittedName>
</protein>
<feature type="transmembrane region" description="Helical" evidence="10">
    <location>
        <begin position="725"/>
        <end position="747"/>
    </location>
</feature>
<reference evidence="13 14" key="1">
    <citation type="journal article" date="2016" name="Mol. Biol. Evol.">
        <title>Comparative Genomics of Early-Diverging Mushroom-Forming Fungi Provides Insights into the Origins of Lignocellulose Decay Capabilities.</title>
        <authorList>
            <person name="Nagy L.G."/>
            <person name="Riley R."/>
            <person name="Tritt A."/>
            <person name="Adam C."/>
            <person name="Daum C."/>
            <person name="Floudas D."/>
            <person name="Sun H."/>
            <person name="Yadav J.S."/>
            <person name="Pangilinan J."/>
            <person name="Larsson K.H."/>
            <person name="Matsuura K."/>
            <person name="Barry K."/>
            <person name="Labutti K."/>
            <person name="Kuo R."/>
            <person name="Ohm R.A."/>
            <person name="Bhattacharya S.S."/>
            <person name="Shirouzu T."/>
            <person name="Yoshinaga Y."/>
            <person name="Martin F.M."/>
            <person name="Grigoriev I.V."/>
            <person name="Hibbett D.S."/>
        </authorList>
    </citation>
    <scope>NUCLEOTIDE SEQUENCE [LARGE SCALE GENOMIC DNA]</scope>
    <source>
        <strain evidence="13 14">HHB9708</strain>
    </source>
</reference>
<dbReference type="InterPro" id="IPR027417">
    <property type="entry name" value="P-loop_NTPase"/>
</dbReference>
<feature type="domain" description="ABC transmembrane type-1" evidence="12">
    <location>
        <begin position="786"/>
        <end position="1006"/>
    </location>
</feature>
<evidence type="ECO:0000256" key="4">
    <source>
        <dbReference type="ARBA" id="ARBA00022737"/>
    </source>
</evidence>
<feature type="domain" description="ABC transporter" evidence="11">
    <location>
        <begin position="1078"/>
        <end position="1314"/>
    </location>
</feature>
<dbReference type="Proteomes" id="UP000076722">
    <property type="component" value="Unassembled WGS sequence"/>
</dbReference>
<feature type="transmembrane region" description="Helical" evidence="10">
    <location>
        <begin position="884"/>
        <end position="912"/>
    </location>
</feature>
<dbReference type="Gene3D" id="1.20.1560.10">
    <property type="entry name" value="ABC transporter type 1, transmembrane domain"/>
    <property type="match status" value="2"/>
</dbReference>
<dbReference type="InterPro" id="IPR003439">
    <property type="entry name" value="ABC_transporter-like_ATP-bd"/>
</dbReference>
<dbReference type="CDD" id="cd03250">
    <property type="entry name" value="ABCC_MRP_domain1"/>
    <property type="match status" value="1"/>
</dbReference>
<dbReference type="InterPro" id="IPR011527">
    <property type="entry name" value="ABC1_TM_dom"/>
</dbReference>
<evidence type="ECO:0000256" key="9">
    <source>
        <dbReference type="SAM" id="MobiDB-lite"/>
    </source>
</evidence>
<feature type="region of interest" description="Disordered" evidence="9">
    <location>
        <begin position="1355"/>
        <end position="1384"/>
    </location>
</feature>
<dbReference type="GO" id="GO:0016020">
    <property type="term" value="C:membrane"/>
    <property type="evidence" value="ECO:0007669"/>
    <property type="project" value="UniProtKB-SubCell"/>
</dbReference>
<keyword evidence="8 10" id="KW-0472">Membrane</keyword>
<dbReference type="PANTHER" id="PTHR24223">
    <property type="entry name" value="ATP-BINDING CASSETTE SUB-FAMILY C"/>
    <property type="match status" value="1"/>
</dbReference>
<evidence type="ECO:0000259" key="11">
    <source>
        <dbReference type="PROSITE" id="PS50893"/>
    </source>
</evidence>
<feature type="transmembrane region" description="Helical" evidence="10">
    <location>
        <begin position="6"/>
        <end position="24"/>
    </location>
</feature>
<dbReference type="OrthoDB" id="6500128at2759"/>
<keyword evidence="5" id="KW-0547">Nucleotide-binding</keyword>
<evidence type="ECO:0000313" key="13">
    <source>
        <dbReference type="EMBL" id="KZS88201.1"/>
    </source>
</evidence>
<keyword evidence="3 10" id="KW-0812">Transmembrane</keyword>
<dbReference type="PROSITE" id="PS00211">
    <property type="entry name" value="ABC_TRANSPORTER_1"/>
    <property type="match status" value="2"/>
</dbReference>